<feature type="compositionally biased region" description="Polar residues" evidence="1">
    <location>
        <begin position="12"/>
        <end position="25"/>
    </location>
</feature>
<name>A0AAD1SRX6_PELCU</name>
<feature type="non-terminal residue" evidence="2">
    <location>
        <position position="50"/>
    </location>
</feature>
<sequence>MAKGLEPAHQYIPSSLSVIHSSRPGSSMRKAPVSEYNKPVPPSSDRRHAS</sequence>
<proteinExistence type="predicted"/>
<keyword evidence="3" id="KW-1185">Reference proteome</keyword>
<dbReference type="AlphaFoldDB" id="A0AAD1SRX6"/>
<dbReference type="EMBL" id="OW240919">
    <property type="protein sequence ID" value="CAH2310673.1"/>
    <property type="molecule type" value="Genomic_DNA"/>
</dbReference>
<evidence type="ECO:0000256" key="1">
    <source>
        <dbReference type="SAM" id="MobiDB-lite"/>
    </source>
</evidence>
<gene>
    <name evidence="2" type="ORF">PECUL_23A036351</name>
</gene>
<feature type="region of interest" description="Disordered" evidence="1">
    <location>
        <begin position="1"/>
        <end position="50"/>
    </location>
</feature>
<dbReference type="Proteomes" id="UP001295444">
    <property type="component" value="Chromosome 08"/>
</dbReference>
<evidence type="ECO:0000313" key="3">
    <source>
        <dbReference type="Proteomes" id="UP001295444"/>
    </source>
</evidence>
<protein>
    <submittedName>
        <fullName evidence="2">Uncharacterized protein</fullName>
    </submittedName>
</protein>
<organism evidence="2 3">
    <name type="scientific">Pelobates cultripes</name>
    <name type="common">Western spadefoot toad</name>
    <dbReference type="NCBI Taxonomy" id="61616"/>
    <lineage>
        <taxon>Eukaryota</taxon>
        <taxon>Metazoa</taxon>
        <taxon>Chordata</taxon>
        <taxon>Craniata</taxon>
        <taxon>Vertebrata</taxon>
        <taxon>Euteleostomi</taxon>
        <taxon>Amphibia</taxon>
        <taxon>Batrachia</taxon>
        <taxon>Anura</taxon>
        <taxon>Pelobatoidea</taxon>
        <taxon>Pelobatidae</taxon>
        <taxon>Pelobates</taxon>
    </lineage>
</organism>
<accession>A0AAD1SRX6</accession>
<evidence type="ECO:0000313" key="2">
    <source>
        <dbReference type="EMBL" id="CAH2310673.1"/>
    </source>
</evidence>
<reference evidence="2" key="1">
    <citation type="submission" date="2022-03" db="EMBL/GenBank/DDBJ databases">
        <authorList>
            <person name="Alioto T."/>
            <person name="Alioto T."/>
            <person name="Gomez Garrido J."/>
        </authorList>
    </citation>
    <scope>NUCLEOTIDE SEQUENCE</scope>
</reference>